<dbReference type="EMBL" id="CM055734">
    <property type="protein sequence ID" value="KAJ8009222.1"/>
    <property type="molecule type" value="Genomic_DNA"/>
</dbReference>
<gene>
    <name evidence="1" type="ORF">DPEC_G00086650</name>
</gene>
<dbReference type="Proteomes" id="UP001157502">
    <property type="component" value="Chromosome 7"/>
</dbReference>
<protein>
    <submittedName>
        <fullName evidence="1">Uncharacterized protein</fullName>
    </submittedName>
</protein>
<sequence length="79" mass="8884">MVVVHGEVPHILDIPRVHVTSYISYHTQYITGCDVMYQECSGIISDCVRPRFKLAISSRTSFGVFGHKSPAFTSFLGHR</sequence>
<reference evidence="1" key="1">
    <citation type="submission" date="2021-05" db="EMBL/GenBank/DDBJ databases">
        <authorList>
            <person name="Pan Q."/>
            <person name="Jouanno E."/>
            <person name="Zahm M."/>
            <person name="Klopp C."/>
            <person name="Cabau C."/>
            <person name="Louis A."/>
            <person name="Berthelot C."/>
            <person name="Parey E."/>
            <person name="Roest Crollius H."/>
            <person name="Montfort J."/>
            <person name="Robinson-Rechavi M."/>
            <person name="Bouchez O."/>
            <person name="Lampietro C."/>
            <person name="Lopez Roques C."/>
            <person name="Donnadieu C."/>
            <person name="Postlethwait J."/>
            <person name="Bobe J."/>
            <person name="Dillon D."/>
            <person name="Chandos A."/>
            <person name="von Hippel F."/>
            <person name="Guiguen Y."/>
        </authorList>
    </citation>
    <scope>NUCLEOTIDE SEQUENCE</scope>
    <source>
        <strain evidence="1">YG-Jan2019</strain>
    </source>
</reference>
<evidence type="ECO:0000313" key="1">
    <source>
        <dbReference type="EMBL" id="KAJ8009222.1"/>
    </source>
</evidence>
<keyword evidence="2" id="KW-1185">Reference proteome</keyword>
<name>A0ACC2H0G0_DALPE</name>
<organism evidence="1 2">
    <name type="scientific">Dallia pectoralis</name>
    <name type="common">Alaska blackfish</name>
    <dbReference type="NCBI Taxonomy" id="75939"/>
    <lineage>
        <taxon>Eukaryota</taxon>
        <taxon>Metazoa</taxon>
        <taxon>Chordata</taxon>
        <taxon>Craniata</taxon>
        <taxon>Vertebrata</taxon>
        <taxon>Euteleostomi</taxon>
        <taxon>Actinopterygii</taxon>
        <taxon>Neopterygii</taxon>
        <taxon>Teleostei</taxon>
        <taxon>Protacanthopterygii</taxon>
        <taxon>Esociformes</taxon>
        <taxon>Umbridae</taxon>
        <taxon>Dallia</taxon>
    </lineage>
</organism>
<proteinExistence type="predicted"/>
<evidence type="ECO:0000313" key="2">
    <source>
        <dbReference type="Proteomes" id="UP001157502"/>
    </source>
</evidence>
<accession>A0ACC2H0G0</accession>
<comment type="caution">
    <text evidence="1">The sequence shown here is derived from an EMBL/GenBank/DDBJ whole genome shotgun (WGS) entry which is preliminary data.</text>
</comment>